<sequence length="98" mass="10522">MAGSTVSKVLPLIVLLLVVGGVGFVCYQIYIGANKIRANAENSFASRNVVFTKDGVKVGVKHVENERYVDATQSWVVKAWNEGSAANLKQAAAAKKKK</sequence>
<dbReference type="OrthoDB" id="4083871at2759"/>
<keyword evidence="1" id="KW-0472">Membrane</keyword>
<keyword evidence="3" id="KW-1185">Reference proteome</keyword>
<evidence type="ECO:0000256" key="1">
    <source>
        <dbReference type="SAM" id="Phobius"/>
    </source>
</evidence>
<dbReference type="EMBL" id="DF977486">
    <property type="protein sequence ID" value="GAP89863.1"/>
    <property type="molecule type" value="Genomic_DNA"/>
</dbReference>
<keyword evidence="1" id="KW-0812">Transmembrane</keyword>
<gene>
    <name evidence="2" type="ORF">SAMD00023353_4100420</name>
</gene>
<evidence type="ECO:0000313" key="3">
    <source>
        <dbReference type="Proteomes" id="UP000054516"/>
    </source>
</evidence>
<accession>A0A1W2TNC1</accession>
<proteinExistence type="predicted"/>
<dbReference type="OMA" id="GWVGYQI"/>
<dbReference type="AlphaFoldDB" id="A0A1W2TNC1"/>
<protein>
    <submittedName>
        <fullName evidence="2">Uncharacterized protein</fullName>
    </submittedName>
</protein>
<keyword evidence="1" id="KW-1133">Transmembrane helix</keyword>
<evidence type="ECO:0000313" key="2">
    <source>
        <dbReference type="EMBL" id="GAP89863.1"/>
    </source>
</evidence>
<feature type="transmembrane region" description="Helical" evidence="1">
    <location>
        <begin position="12"/>
        <end position="33"/>
    </location>
</feature>
<reference evidence="2" key="1">
    <citation type="submission" date="2016-03" db="EMBL/GenBank/DDBJ databases">
        <title>Draft genome sequence of Rosellinia necatrix.</title>
        <authorList>
            <person name="Kanematsu S."/>
        </authorList>
    </citation>
    <scope>NUCLEOTIDE SEQUENCE [LARGE SCALE GENOMIC DNA]</scope>
    <source>
        <strain evidence="2">W97</strain>
    </source>
</reference>
<name>A0A1W2TNC1_ROSNE</name>
<dbReference type="PANTHER" id="PTHR42077">
    <property type="entry name" value="YALI0F30239P"/>
    <property type="match status" value="1"/>
</dbReference>
<dbReference type="Proteomes" id="UP000054516">
    <property type="component" value="Unassembled WGS sequence"/>
</dbReference>
<organism evidence="2">
    <name type="scientific">Rosellinia necatrix</name>
    <name type="common">White root-rot fungus</name>
    <dbReference type="NCBI Taxonomy" id="77044"/>
    <lineage>
        <taxon>Eukaryota</taxon>
        <taxon>Fungi</taxon>
        <taxon>Dikarya</taxon>
        <taxon>Ascomycota</taxon>
        <taxon>Pezizomycotina</taxon>
        <taxon>Sordariomycetes</taxon>
        <taxon>Xylariomycetidae</taxon>
        <taxon>Xylariales</taxon>
        <taxon>Xylariaceae</taxon>
        <taxon>Rosellinia</taxon>
    </lineage>
</organism>
<dbReference type="PANTHER" id="PTHR42077:SF1">
    <property type="entry name" value="YALI0F30239P"/>
    <property type="match status" value="1"/>
</dbReference>